<evidence type="ECO:0000313" key="1">
    <source>
        <dbReference type="WBParaSite" id="ASIM_0001122201-mRNA-1"/>
    </source>
</evidence>
<proteinExistence type="predicted"/>
<accession>A0A0M3JT80</accession>
<sequence length="41" mass="4745">LRKWIQSTNEKLAKIESSFSKDTTIRKKLDRLAADQQVNPS</sequence>
<dbReference type="AlphaFoldDB" id="A0A0M3JT80"/>
<reference evidence="1" key="1">
    <citation type="submission" date="2017-02" db="UniProtKB">
        <authorList>
            <consortium name="WormBaseParasite"/>
        </authorList>
    </citation>
    <scope>IDENTIFICATION</scope>
</reference>
<protein>
    <submittedName>
        <fullName evidence="1">Transposase</fullName>
    </submittedName>
</protein>
<name>A0A0M3JT80_ANISI</name>
<dbReference type="WBParaSite" id="ASIM_0001122201-mRNA-1">
    <property type="protein sequence ID" value="ASIM_0001122201-mRNA-1"/>
    <property type="gene ID" value="ASIM_0001122201"/>
</dbReference>
<organism evidence="1">
    <name type="scientific">Anisakis simplex</name>
    <name type="common">Herring worm</name>
    <dbReference type="NCBI Taxonomy" id="6269"/>
    <lineage>
        <taxon>Eukaryota</taxon>
        <taxon>Metazoa</taxon>
        <taxon>Ecdysozoa</taxon>
        <taxon>Nematoda</taxon>
        <taxon>Chromadorea</taxon>
        <taxon>Rhabditida</taxon>
        <taxon>Spirurina</taxon>
        <taxon>Ascaridomorpha</taxon>
        <taxon>Ascaridoidea</taxon>
        <taxon>Anisakidae</taxon>
        <taxon>Anisakis</taxon>
        <taxon>Anisakis simplex complex</taxon>
    </lineage>
</organism>